<sequence length="39" mass="4453">MYLLNNGMIFETVKYTDIQQKGIPQTAAGLTANFLLMRF</sequence>
<reference evidence="1 2" key="1">
    <citation type="submission" date="2013-07" db="EMBL/GenBank/DDBJ databases">
        <authorList>
            <person name="Weinstock G."/>
            <person name="Sodergren E."/>
            <person name="Wylie T."/>
            <person name="Fulton L."/>
            <person name="Fulton R."/>
            <person name="Fronick C."/>
            <person name="O'Laughlin M."/>
            <person name="Godfrey J."/>
            <person name="Miner T."/>
            <person name="Herter B."/>
            <person name="Appelbaum E."/>
            <person name="Cordes M."/>
            <person name="Lek S."/>
            <person name="Wollam A."/>
            <person name="Pepin K.H."/>
            <person name="Palsikar V.B."/>
            <person name="Mitreva M."/>
            <person name="Wilson R.K."/>
        </authorList>
    </citation>
    <scope>NUCLEOTIDE SEQUENCE [LARGE SCALE GENOMIC DNA]</scope>
    <source>
        <strain evidence="1 2">ATCC 14940</strain>
    </source>
</reference>
<organism evidence="1 2">
    <name type="scientific">[Clostridium] symbiosum ATCC 14940</name>
    <dbReference type="NCBI Taxonomy" id="411472"/>
    <lineage>
        <taxon>Bacteria</taxon>
        <taxon>Bacillati</taxon>
        <taxon>Bacillota</taxon>
        <taxon>Clostridia</taxon>
        <taxon>Lachnospirales</taxon>
        <taxon>Lachnospiraceae</taxon>
        <taxon>Otoolea</taxon>
    </lineage>
</organism>
<gene>
    <name evidence="1" type="ORF">CLOSYM_01560</name>
</gene>
<protein>
    <submittedName>
        <fullName evidence="1">Uncharacterized protein</fullName>
    </submittedName>
</protein>
<name>A0ABC9U055_CLOSY</name>
<accession>A0ABC9U055</accession>
<evidence type="ECO:0000313" key="1">
    <source>
        <dbReference type="EMBL" id="ERI78393.1"/>
    </source>
</evidence>
<dbReference type="Proteomes" id="UP000016491">
    <property type="component" value="Unassembled WGS sequence"/>
</dbReference>
<proteinExistence type="predicted"/>
<comment type="caution">
    <text evidence="1">The sequence shown here is derived from an EMBL/GenBank/DDBJ whole genome shotgun (WGS) entry which is preliminary data.</text>
</comment>
<dbReference type="AlphaFoldDB" id="A0ABC9U055"/>
<evidence type="ECO:0000313" key="2">
    <source>
        <dbReference type="Proteomes" id="UP000016491"/>
    </source>
</evidence>
<dbReference type="EMBL" id="AWSU01000122">
    <property type="protein sequence ID" value="ERI78393.1"/>
    <property type="molecule type" value="Genomic_DNA"/>
</dbReference>